<evidence type="ECO:0000256" key="1">
    <source>
        <dbReference type="SAM" id="MobiDB-lite"/>
    </source>
</evidence>
<proteinExistence type="predicted"/>
<dbReference type="Proteomes" id="UP001589619">
    <property type="component" value="Unassembled WGS sequence"/>
</dbReference>
<reference evidence="2 3" key="1">
    <citation type="submission" date="2024-09" db="EMBL/GenBank/DDBJ databases">
        <authorList>
            <person name="Sun Q."/>
            <person name="Mori K."/>
        </authorList>
    </citation>
    <scope>NUCLEOTIDE SEQUENCE [LARGE SCALE GENOMIC DNA]</scope>
    <source>
        <strain evidence="2 3">JCM 12520</strain>
    </source>
</reference>
<dbReference type="EMBL" id="JBHMAG010000009">
    <property type="protein sequence ID" value="MFB9752065.1"/>
    <property type="molecule type" value="Genomic_DNA"/>
</dbReference>
<feature type="region of interest" description="Disordered" evidence="1">
    <location>
        <begin position="28"/>
        <end position="53"/>
    </location>
</feature>
<feature type="compositionally biased region" description="Acidic residues" evidence="1">
    <location>
        <begin position="43"/>
        <end position="53"/>
    </location>
</feature>
<protein>
    <submittedName>
        <fullName evidence="2">Uncharacterized protein</fullName>
    </submittedName>
</protein>
<evidence type="ECO:0000313" key="2">
    <source>
        <dbReference type="EMBL" id="MFB9752065.1"/>
    </source>
</evidence>
<gene>
    <name evidence="2" type="ORF">ACFFNY_10910</name>
</gene>
<comment type="caution">
    <text evidence="2">The sequence shown here is derived from an EMBL/GenBank/DDBJ whole genome shotgun (WGS) entry which is preliminary data.</text>
</comment>
<evidence type="ECO:0000313" key="3">
    <source>
        <dbReference type="Proteomes" id="UP001589619"/>
    </source>
</evidence>
<organism evidence="2 3">
    <name type="scientific">Paenibacillus hodogayensis</name>
    <dbReference type="NCBI Taxonomy" id="279208"/>
    <lineage>
        <taxon>Bacteria</taxon>
        <taxon>Bacillati</taxon>
        <taxon>Bacillota</taxon>
        <taxon>Bacilli</taxon>
        <taxon>Bacillales</taxon>
        <taxon>Paenibacillaceae</taxon>
        <taxon>Paenibacillus</taxon>
    </lineage>
</organism>
<sequence>MNKGQQIAKLQQLAESKIAIEAVENKQAYASSRVEEQNFPEAPDQEQQEQDEQ</sequence>
<accession>A0ABV5VUX7</accession>
<keyword evidence="3" id="KW-1185">Reference proteome</keyword>
<dbReference type="RefSeq" id="WP_344910737.1">
    <property type="nucleotide sequence ID" value="NZ_BAAAYO010000010.1"/>
</dbReference>
<name>A0ABV5VUX7_9BACL</name>